<dbReference type="AlphaFoldDB" id="A0AAN5HZN0"/>
<feature type="transmembrane region" description="Helical" evidence="1">
    <location>
        <begin position="52"/>
        <end position="70"/>
    </location>
</feature>
<evidence type="ECO:0000256" key="1">
    <source>
        <dbReference type="SAM" id="Phobius"/>
    </source>
</evidence>
<dbReference type="EMBL" id="BTRK01000004">
    <property type="protein sequence ID" value="GMR46602.1"/>
    <property type="molecule type" value="Genomic_DNA"/>
</dbReference>
<gene>
    <name evidence="2" type="ORF">PMAYCL1PPCAC_16797</name>
</gene>
<feature type="transmembrane region" description="Helical" evidence="1">
    <location>
        <begin position="204"/>
        <end position="230"/>
    </location>
</feature>
<evidence type="ECO:0000313" key="2">
    <source>
        <dbReference type="EMBL" id="GMR46602.1"/>
    </source>
</evidence>
<sequence>SAISMRLHKQLFRSLLYQAILAVFASISLLGNSLLIVLILQRQSRELGTYRWLLLAFAIGDITISMFHAWRGLTHTPIIGFALNTAYCILFYEPFIILMFHFIYRYLKIFKENVDDNFFGEELLEVFGINTTGSSRPSLILMNFVHSEARGGGVNWTTIRAIGDSGVVACLTLGVNAYCSARIVRAFDKSNSMSVRTKRLQMQLFQALLVQFLVPFVLCFVPFSIIVALPLTGIRFGETGNIIANAVSIFPAVDAFMVILMVGR</sequence>
<name>A0AAN5HZN0_9BILA</name>
<feature type="transmembrane region" description="Helical" evidence="1">
    <location>
        <begin position="15"/>
        <end position="40"/>
    </location>
</feature>
<dbReference type="Pfam" id="PF10326">
    <property type="entry name" value="7TM_GPCR_Str"/>
    <property type="match status" value="2"/>
</dbReference>
<feature type="non-terminal residue" evidence="2">
    <location>
        <position position="264"/>
    </location>
</feature>
<dbReference type="PANTHER" id="PTHR45907:SF16">
    <property type="entry name" value="SERPENTINE RECEPTOR, CLASS J"/>
    <property type="match status" value="1"/>
</dbReference>
<dbReference type="PANTHER" id="PTHR45907">
    <property type="entry name" value="SERPENTINE RECEPTOR, CLASS J"/>
    <property type="match status" value="1"/>
</dbReference>
<dbReference type="InterPro" id="IPR019423">
    <property type="entry name" value="7TM_GPCR_serpentine_rcpt_Srj"/>
</dbReference>
<keyword evidence="1" id="KW-0812">Transmembrane</keyword>
<keyword evidence="3" id="KW-1185">Reference proteome</keyword>
<dbReference type="InterPro" id="IPR019428">
    <property type="entry name" value="7TM_GPCR_serpentine_rcpt_Str"/>
</dbReference>
<comment type="caution">
    <text evidence="2">The sequence shown here is derived from an EMBL/GenBank/DDBJ whole genome shotgun (WGS) entry which is preliminary data.</text>
</comment>
<evidence type="ECO:0008006" key="4">
    <source>
        <dbReference type="Google" id="ProtNLM"/>
    </source>
</evidence>
<dbReference type="SUPFAM" id="SSF81321">
    <property type="entry name" value="Family A G protein-coupled receptor-like"/>
    <property type="match status" value="1"/>
</dbReference>
<organism evidence="2 3">
    <name type="scientific">Pristionchus mayeri</name>
    <dbReference type="NCBI Taxonomy" id="1317129"/>
    <lineage>
        <taxon>Eukaryota</taxon>
        <taxon>Metazoa</taxon>
        <taxon>Ecdysozoa</taxon>
        <taxon>Nematoda</taxon>
        <taxon>Chromadorea</taxon>
        <taxon>Rhabditida</taxon>
        <taxon>Rhabditina</taxon>
        <taxon>Diplogasteromorpha</taxon>
        <taxon>Diplogasteroidea</taxon>
        <taxon>Neodiplogasteridae</taxon>
        <taxon>Pristionchus</taxon>
    </lineage>
</organism>
<proteinExistence type="predicted"/>
<evidence type="ECO:0000313" key="3">
    <source>
        <dbReference type="Proteomes" id="UP001328107"/>
    </source>
</evidence>
<dbReference type="Proteomes" id="UP001328107">
    <property type="component" value="Unassembled WGS sequence"/>
</dbReference>
<keyword evidence="1" id="KW-1133">Transmembrane helix</keyword>
<accession>A0AAN5HZN0</accession>
<keyword evidence="1" id="KW-0472">Membrane</keyword>
<feature type="transmembrane region" description="Helical" evidence="1">
    <location>
        <begin position="82"/>
        <end position="104"/>
    </location>
</feature>
<reference evidence="3" key="1">
    <citation type="submission" date="2022-10" db="EMBL/GenBank/DDBJ databases">
        <title>Genome assembly of Pristionchus species.</title>
        <authorList>
            <person name="Yoshida K."/>
            <person name="Sommer R.J."/>
        </authorList>
    </citation>
    <scope>NUCLEOTIDE SEQUENCE [LARGE SCALE GENOMIC DNA]</scope>
    <source>
        <strain evidence="3">RS5460</strain>
    </source>
</reference>
<protein>
    <recommendedName>
        <fullName evidence="4">G protein-coupled receptor</fullName>
    </recommendedName>
</protein>
<feature type="transmembrane region" description="Helical" evidence="1">
    <location>
        <begin position="242"/>
        <end position="262"/>
    </location>
</feature>
<feature type="non-terminal residue" evidence="2">
    <location>
        <position position="1"/>
    </location>
</feature>